<feature type="compositionally biased region" description="Low complexity" evidence="1">
    <location>
        <begin position="404"/>
        <end position="420"/>
    </location>
</feature>
<dbReference type="SUPFAM" id="SSF56317">
    <property type="entry name" value="Carbon-nitrogen hydrolase"/>
    <property type="match status" value="1"/>
</dbReference>
<dbReference type="AlphaFoldDB" id="A0A840XWJ9"/>
<reference evidence="3 4" key="1">
    <citation type="submission" date="2020-08" db="EMBL/GenBank/DDBJ databases">
        <title>Genomic Encyclopedia of Type Strains, Phase IV (KMG-IV): sequencing the most valuable type-strain genomes for metagenomic binning, comparative biology and taxonomic classification.</title>
        <authorList>
            <person name="Goeker M."/>
        </authorList>
    </citation>
    <scope>NUCLEOTIDE SEQUENCE [LARGE SCALE GENOMIC DNA]</scope>
    <source>
        <strain evidence="3 4">DSM 25622</strain>
    </source>
</reference>
<evidence type="ECO:0000313" key="3">
    <source>
        <dbReference type="EMBL" id="MBB5692885.1"/>
    </source>
</evidence>
<accession>A0A840XWJ9</accession>
<evidence type="ECO:0000313" key="4">
    <source>
        <dbReference type="Proteomes" id="UP000580654"/>
    </source>
</evidence>
<dbReference type="InterPro" id="IPR036526">
    <property type="entry name" value="C-N_Hydrolase_sf"/>
</dbReference>
<dbReference type="EMBL" id="JACIJD010000003">
    <property type="protein sequence ID" value="MBB5692885.1"/>
    <property type="molecule type" value="Genomic_DNA"/>
</dbReference>
<evidence type="ECO:0000259" key="2">
    <source>
        <dbReference type="PROSITE" id="PS50263"/>
    </source>
</evidence>
<dbReference type="Pfam" id="PF00795">
    <property type="entry name" value="CN_hydrolase"/>
    <property type="match status" value="1"/>
</dbReference>
<keyword evidence="3" id="KW-0436">Ligase</keyword>
<dbReference type="SUPFAM" id="SSF52402">
    <property type="entry name" value="Adenine nucleotide alpha hydrolases-like"/>
    <property type="match status" value="1"/>
</dbReference>
<dbReference type="InterPro" id="IPR003010">
    <property type="entry name" value="C-N_Hydrolase"/>
</dbReference>
<dbReference type="PROSITE" id="PS50263">
    <property type="entry name" value="CN_HYDROLASE"/>
    <property type="match status" value="1"/>
</dbReference>
<feature type="domain" description="CN hydrolase" evidence="2">
    <location>
        <begin position="5"/>
        <end position="235"/>
    </location>
</feature>
<gene>
    <name evidence="3" type="ORF">FHS87_000904</name>
</gene>
<name>A0A840XWJ9_9PROT</name>
<organism evidence="3 4">
    <name type="scientific">Muricoccus pecuniae</name>
    <dbReference type="NCBI Taxonomy" id="693023"/>
    <lineage>
        <taxon>Bacteria</taxon>
        <taxon>Pseudomonadati</taxon>
        <taxon>Pseudomonadota</taxon>
        <taxon>Alphaproteobacteria</taxon>
        <taxon>Acetobacterales</taxon>
        <taxon>Roseomonadaceae</taxon>
        <taxon>Muricoccus</taxon>
    </lineage>
</organism>
<protein>
    <submittedName>
        <fullName evidence="3">NAD+ synthase</fullName>
        <ecNumber evidence="3">6.3.1.5</ecNumber>
    </submittedName>
</protein>
<sequence>MTGTFRLALARMNPRMAEPEANAARLRALRLRAASLGADLVLAPEHSLSGAVPAELAADPAFAAALGVALDGLAAEPGPPLILGAPWREGDRLREGLHLLEGGAVRTRRAAHELRPGFDPGPVPGPLGFGEIRLGLMAGRDWRGPMVAETLAETGAEILLAADSLPVETGGEERVLQSALARVVENGLPLVLLNRLGAEGESAHDGSALVLNADRAPALRARPFEEGVILTEWVRDGASWRCLPVLAPAPMPEAERIWRALLLALRDHAARHAPAGILLPLERGADAALLAALAAEAFPAADLRPLLMEGEAAPLARNLGLPARAPDLAPAAAALSAALGLREDVALRHLRRLALDALAEAEGLLPLVAGPSEVPSAFAPLWHLSPALRRDLAAWRGIHSPAGAEGVPAAPERLPPAAVAPGPPLPAPAQSLTPWQSLARKDYKRRHLPPGLNLAPRAFGPRASGQDRRDTETEDEPAP</sequence>
<dbReference type="Proteomes" id="UP000580654">
    <property type="component" value="Unassembled WGS sequence"/>
</dbReference>
<dbReference type="Gene3D" id="3.60.110.10">
    <property type="entry name" value="Carbon-nitrogen hydrolase"/>
    <property type="match status" value="1"/>
</dbReference>
<feature type="region of interest" description="Disordered" evidence="1">
    <location>
        <begin position="404"/>
        <end position="479"/>
    </location>
</feature>
<evidence type="ECO:0000256" key="1">
    <source>
        <dbReference type="SAM" id="MobiDB-lite"/>
    </source>
</evidence>
<dbReference type="EC" id="6.3.1.5" evidence="3"/>
<dbReference type="InterPro" id="IPR014729">
    <property type="entry name" value="Rossmann-like_a/b/a_fold"/>
</dbReference>
<dbReference type="RefSeq" id="WP_184514332.1">
    <property type="nucleotide sequence ID" value="NZ_JACIJD010000003.1"/>
</dbReference>
<comment type="caution">
    <text evidence="3">The sequence shown here is derived from an EMBL/GenBank/DDBJ whole genome shotgun (WGS) entry which is preliminary data.</text>
</comment>
<proteinExistence type="predicted"/>
<dbReference type="GO" id="GO:0008795">
    <property type="term" value="F:NAD+ synthase activity"/>
    <property type="evidence" value="ECO:0007669"/>
    <property type="project" value="UniProtKB-EC"/>
</dbReference>
<dbReference type="Gene3D" id="3.40.50.620">
    <property type="entry name" value="HUPs"/>
    <property type="match status" value="1"/>
</dbReference>
<keyword evidence="4" id="KW-1185">Reference proteome</keyword>